<evidence type="ECO:0000256" key="1">
    <source>
        <dbReference type="ARBA" id="ARBA00022723"/>
    </source>
</evidence>
<dbReference type="Pfam" id="PF00037">
    <property type="entry name" value="Fer4"/>
    <property type="match status" value="1"/>
</dbReference>
<keyword evidence="1" id="KW-0479">Metal-binding</keyword>
<evidence type="ECO:0000313" key="5">
    <source>
        <dbReference type="EMBL" id="GAA4897821.1"/>
    </source>
</evidence>
<dbReference type="Proteomes" id="UP001499988">
    <property type="component" value="Unassembled WGS sequence"/>
</dbReference>
<reference evidence="6" key="1">
    <citation type="journal article" date="2019" name="Int. J. Syst. Evol. Microbiol.">
        <title>The Global Catalogue of Microorganisms (GCM) 10K type strain sequencing project: providing services to taxonomists for standard genome sequencing and annotation.</title>
        <authorList>
            <consortium name="The Broad Institute Genomics Platform"/>
            <consortium name="The Broad Institute Genome Sequencing Center for Infectious Disease"/>
            <person name="Wu L."/>
            <person name="Ma J."/>
        </authorList>
    </citation>
    <scope>NUCLEOTIDE SEQUENCE [LARGE SCALE GENOMIC DNA]</scope>
    <source>
        <strain evidence="6">JCM 18401</strain>
    </source>
</reference>
<keyword evidence="3" id="KW-0411">Iron-sulfur</keyword>
<organism evidence="5 6">
    <name type="scientific">Ferrimonas pelagia</name>
    <dbReference type="NCBI Taxonomy" id="1177826"/>
    <lineage>
        <taxon>Bacteria</taxon>
        <taxon>Pseudomonadati</taxon>
        <taxon>Pseudomonadota</taxon>
        <taxon>Gammaproteobacteria</taxon>
        <taxon>Alteromonadales</taxon>
        <taxon>Ferrimonadaceae</taxon>
        <taxon>Ferrimonas</taxon>
    </lineage>
</organism>
<dbReference type="PROSITE" id="PS51379">
    <property type="entry name" value="4FE4S_FER_2"/>
    <property type="match status" value="1"/>
</dbReference>
<proteinExistence type="predicted"/>
<evidence type="ECO:0000259" key="4">
    <source>
        <dbReference type="PROSITE" id="PS51379"/>
    </source>
</evidence>
<keyword evidence="6" id="KW-1185">Reference proteome</keyword>
<gene>
    <name evidence="5" type="ORF">GCM10023333_33960</name>
</gene>
<dbReference type="SUPFAM" id="SSF54862">
    <property type="entry name" value="4Fe-4S ferredoxins"/>
    <property type="match status" value="1"/>
</dbReference>
<evidence type="ECO:0000313" key="6">
    <source>
        <dbReference type="Proteomes" id="UP001499988"/>
    </source>
</evidence>
<evidence type="ECO:0000256" key="2">
    <source>
        <dbReference type="ARBA" id="ARBA00023004"/>
    </source>
</evidence>
<dbReference type="PROSITE" id="PS00198">
    <property type="entry name" value="4FE4S_FER_1"/>
    <property type="match status" value="1"/>
</dbReference>
<dbReference type="EMBL" id="BAABJZ010000099">
    <property type="protein sequence ID" value="GAA4897821.1"/>
    <property type="molecule type" value="Genomic_DNA"/>
</dbReference>
<keyword evidence="2" id="KW-0408">Iron</keyword>
<evidence type="ECO:0000256" key="3">
    <source>
        <dbReference type="ARBA" id="ARBA00023014"/>
    </source>
</evidence>
<dbReference type="InterPro" id="IPR017900">
    <property type="entry name" value="4Fe4S_Fe_S_CS"/>
</dbReference>
<comment type="caution">
    <text evidence="5">The sequence shown here is derived from an EMBL/GenBank/DDBJ whole genome shotgun (WGS) entry which is preliminary data.</text>
</comment>
<protein>
    <recommendedName>
        <fullName evidence="4">4Fe-4S ferredoxin-type domain-containing protein</fullName>
    </recommendedName>
</protein>
<sequence length="82" mass="8701">MITLGSGGFPQLDFERAECTFCSACADACPEDLFLAPSLAPWPYLLSVADTCLASLAVECRSCADACEQRAIQFQPGQIAPP</sequence>
<dbReference type="Gene3D" id="3.30.70.20">
    <property type="match status" value="1"/>
</dbReference>
<dbReference type="InterPro" id="IPR017896">
    <property type="entry name" value="4Fe4S_Fe-S-bd"/>
</dbReference>
<feature type="domain" description="4Fe-4S ferredoxin-type" evidence="4">
    <location>
        <begin position="8"/>
        <end position="39"/>
    </location>
</feature>
<name>A0ABP9FHG4_9GAMM</name>
<accession>A0ABP9FHG4</accession>